<comment type="caution">
    <text evidence="2">The sequence shown here is derived from an EMBL/GenBank/DDBJ whole genome shotgun (WGS) entry which is preliminary data.</text>
</comment>
<accession>A0ABQ8R805</accession>
<keyword evidence="3" id="KW-1185">Reference proteome</keyword>
<gene>
    <name evidence="2" type="ORF">NW768_007628</name>
</gene>
<reference evidence="2" key="1">
    <citation type="submission" date="2022-09" db="EMBL/GenBank/DDBJ databases">
        <title>Fusarium specimens isolated from Avocado Roots.</title>
        <authorList>
            <person name="Stajich J."/>
            <person name="Roper C."/>
            <person name="Heimlech-Rivalta G."/>
        </authorList>
    </citation>
    <scope>NUCLEOTIDE SEQUENCE</scope>
    <source>
        <strain evidence="2">CF00095</strain>
    </source>
</reference>
<dbReference type="EMBL" id="JAOQBH010000011">
    <property type="protein sequence ID" value="KAJ4129097.1"/>
    <property type="molecule type" value="Genomic_DNA"/>
</dbReference>
<feature type="region of interest" description="Disordered" evidence="1">
    <location>
        <begin position="93"/>
        <end position="113"/>
    </location>
</feature>
<evidence type="ECO:0000313" key="3">
    <source>
        <dbReference type="Proteomes" id="UP001152024"/>
    </source>
</evidence>
<organism evidence="2 3">
    <name type="scientific">Fusarium equiseti</name>
    <name type="common">Fusarium scirpi</name>
    <dbReference type="NCBI Taxonomy" id="61235"/>
    <lineage>
        <taxon>Eukaryota</taxon>
        <taxon>Fungi</taxon>
        <taxon>Dikarya</taxon>
        <taxon>Ascomycota</taxon>
        <taxon>Pezizomycotina</taxon>
        <taxon>Sordariomycetes</taxon>
        <taxon>Hypocreomycetidae</taxon>
        <taxon>Hypocreales</taxon>
        <taxon>Nectriaceae</taxon>
        <taxon>Fusarium</taxon>
        <taxon>Fusarium incarnatum-equiseti species complex</taxon>
    </lineage>
</organism>
<proteinExistence type="predicted"/>
<name>A0ABQ8R805_FUSEQ</name>
<evidence type="ECO:0000256" key="1">
    <source>
        <dbReference type="SAM" id="MobiDB-lite"/>
    </source>
</evidence>
<protein>
    <submittedName>
        <fullName evidence="2">Uncharacterized protein</fullName>
    </submittedName>
</protein>
<sequence length="196" mass="23048">MNSSAVEYWLESLMEKIESEPESGDISLQMLDDEYGIDLPLRRYAEDRIGPSVSRLEETTYAEYVAFLSWRLRRYNVVRLELYLRKFGPGSFSTSCDQASPSETELSQSPSDYERPTLYERRRGVMISVLDAFKLIWVRRLVRENYKMATRPVKRPDDEIFELYLKVMDLDSDSSLHSVRDVPQIFKDFVFLKGRD</sequence>
<feature type="compositionally biased region" description="Polar residues" evidence="1">
    <location>
        <begin position="93"/>
        <end position="111"/>
    </location>
</feature>
<evidence type="ECO:0000313" key="2">
    <source>
        <dbReference type="EMBL" id="KAJ4129097.1"/>
    </source>
</evidence>
<dbReference type="Proteomes" id="UP001152024">
    <property type="component" value="Unassembled WGS sequence"/>
</dbReference>